<dbReference type="Proteomes" id="UP000621390">
    <property type="component" value="Unassembled WGS sequence"/>
</dbReference>
<evidence type="ECO:0000313" key="4">
    <source>
        <dbReference type="Proteomes" id="UP000621390"/>
    </source>
</evidence>
<organism evidence="3 4">
    <name type="scientific">Idiomarina abyssalis</name>
    <dbReference type="NCBI Taxonomy" id="86102"/>
    <lineage>
        <taxon>Bacteria</taxon>
        <taxon>Pseudomonadati</taxon>
        <taxon>Pseudomonadota</taxon>
        <taxon>Gammaproteobacteria</taxon>
        <taxon>Alteromonadales</taxon>
        <taxon>Idiomarinaceae</taxon>
        <taxon>Idiomarina</taxon>
    </lineage>
</organism>
<comment type="caution">
    <text evidence="3">The sequence shown here is derived from an EMBL/GenBank/DDBJ whole genome shotgun (WGS) entry which is preliminary data.</text>
</comment>
<dbReference type="Proteomes" id="UP000655994">
    <property type="component" value="Unassembled WGS sequence"/>
</dbReference>
<reference evidence="3 5" key="1">
    <citation type="submission" date="2020-09" db="EMBL/GenBank/DDBJ databases">
        <title>Draft Genomes of Bacterial Isolates from North Pond Shallow Sediments.</title>
        <authorList>
            <person name="Kiel Reese B."/>
            <person name="Mullis M."/>
            <person name="Weisend R.E."/>
        </authorList>
    </citation>
    <scope>NUCLEOTIDE SEQUENCE</scope>
    <source>
        <strain evidence="3">KJE-2</strain>
        <strain evidence="2 5">KJE-3</strain>
    </source>
</reference>
<keyword evidence="1" id="KW-0732">Signal</keyword>
<dbReference type="InterPro" id="IPR021675">
    <property type="entry name" value="DUF3261"/>
</dbReference>
<dbReference type="EMBL" id="JAEMOS010000011">
    <property type="protein sequence ID" value="MBJ7266216.1"/>
    <property type="molecule type" value="Genomic_DNA"/>
</dbReference>
<dbReference type="Pfam" id="PF11659">
    <property type="entry name" value="DUF3261"/>
    <property type="match status" value="1"/>
</dbReference>
<dbReference type="PROSITE" id="PS51257">
    <property type="entry name" value="PROKAR_LIPOPROTEIN"/>
    <property type="match status" value="1"/>
</dbReference>
<sequence length="197" mass="22211">MQLVSFKGVFLLLVMTLVAGCQSLGGHSVQVPVADGSYQLQHNWPEKPVQLWQKVEWQKGQQQRTFMVSAVFGNERLLLVALSPLGHELFRSEITQANGLSFKGSEAFDDARLALQVWADLQMALWPLDFVNSNLDGMSLQTTQTKRELWHNGQLLWSAANDDASLQRVIQNKSMGYQLVITTLEYELLETDDSNTE</sequence>
<evidence type="ECO:0000313" key="3">
    <source>
        <dbReference type="EMBL" id="MBJ7316355.1"/>
    </source>
</evidence>
<dbReference type="EMBL" id="JAEMOP010000009">
    <property type="protein sequence ID" value="MBJ7316355.1"/>
    <property type="molecule type" value="Genomic_DNA"/>
</dbReference>
<feature type="signal peptide" evidence="1">
    <location>
        <begin position="1"/>
        <end position="19"/>
    </location>
</feature>
<keyword evidence="5" id="KW-1185">Reference proteome</keyword>
<dbReference type="RefSeq" id="WP_199493991.1">
    <property type="nucleotide sequence ID" value="NZ_JAEMOO010000005.1"/>
</dbReference>
<evidence type="ECO:0000313" key="5">
    <source>
        <dbReference type="Proteomes" id="UP000655994"/>
    </source>
</evidence>
<evidence type="ECO:0000256" key="1">
    <source>
        <dbReference type="SAM" id="SignalP"/>
    </source>
</evidence>
<dbReference type="AlphaFoldDB" id="A0A8I1GAE5"/>
<protein>
    <submittedName>
        <fullName evidence="3">DUF3261 domain-containing protein</fullName>
    </submittedName>
</protein>
<evidence type="ECO:0000313" key="2">
    <source>
        <dbReference type="EMBL" id="MBJ7266216.1"/>
    </source>
</evidence>
<name>A0A8I1GAE5_9GAMM</name>
<gene>
    <name evidence="2" type="ORF">JHC10_04580</name>
    <name evidence="3" type="ORF">JHC11_10230</name>
</gene>
<proteinExistence type="predicted"/>
<feature type="chain" id="PRO_5034120651" evidence="1">
    <location>
        <begin position="20"/>
        <end position="197"/>
    </location>
</feature>
<accession>A0A8I1GAE5</accession>